<organism evidence="1 2">
    <name type="scientific">Trichuris muris</name>
    <name type="common">Mouse whipworm</name>
    <dbReference type="NCBI Taxonomy" id="70415"/>
    <lineage>
        <taxon>Eukaryota</taxon>
        <taxon>Metazoa</taxon>
        <taxon>Ecdysozoa</taxon>
        <taxon>Nematoda</taxon>
        <taxon>Enoplea</taxon>
        <taxon>Dorylaimia</taxon>
        <taxon>Trichinellida</taxon>
        <taxon>Trichuridae</taxon>
        <taxon>Trichuris</taxon>
    </lineage>
</organism>
<name>A0A5S6QBC1_TRIMR</name>
<accession>A0A5S6QBC1</accession>
<sequence>MPGIDALVAYEATPIRFLQGKGVLHRHRLCVCLERMSLTVNSARSPRWRCPNDACMKQMALRSGTWPEGSKLSFRETVKFLFGWSQQFSTITYCTSHVGIGKSAAIEWCSAVREVIVQKFRANPSAAHTEARCFRGFANSCGGNGCAPARAHSTKSLRKWPRFGRRNKT</sequence>
<proteinExistence type="predicted"/>
<evidence type="ECO:0000313" key="2">
    <source>
        <dbReference type="WBParaSite" id="TMUE_1000004498.1"/>
    </source>
</evidence>
<evidence type="ECO:0000313" key="1">
    <source>
        <dbReference type="Proteomes" id="UP000046395"/>
    </source>
</evidence>
<reference evidence="2" key="1">
    <citation type="submission" date="2019-12" db="UniProtKB">
        <authorList>
            <consortium name="WormBaseParasite"/>
        </authorList>
    </citation>
    <scope>IDENTIFICATION</scope>
</reference>
<protein>
    <submittedName>
        <fullName evidence="2">Transposase zinc-ribbon domain-containing protein</fullName>
    </submittedName>
</protein>
<dbReference type="Proteomes" id="UP000046395">
    <property type="component" value="Unassembled WGS sequence"/>
</dbReference>
<dbReference type="WBParaSite" id="TMUE_1000004498.1">
    <property type="protein sequence ID" value="TMUE_1000004498.1"/>
    <property type="gene ID" value="WBGene00294255"/>
</dbReference>
<keyword evidence="1" id="KW-1185">Reference proteome</keyword>
<dbReference type="AlphaFoldDB" id="A0A5S6QBC1"/>